<comment type="caution">
    <text evidence="3">The sequence shown here is derived from an EMBL/GenBank/DDBJ whole genome shotgun (WGS) entry which is preliminary data.</text>
</comment>
<organism evidence="3 4">
    <name type="scientific">Hirschia litorea</name>
    <dbReference type="NCBI Taxonomy" id="1199156"/>
    <lineage>
        <taxon>Bacteria</taxon>
        <taxon>Pseudomonadati</taxon>
        <taxon>Pseudomonadota</taxon>
        <taxon>Alphaproteobacteria</taxon>
        <taxon>Hyphomonadales</taxon>
        <taxon>Hyphomonadaceae</taxon>
        <taxon>Hirschia</taxon>
    </lineage>
</organism>
<dbReference type="EMBL" id="JBHTBR010000002">
    <property type="protein sequence ID" value="MFC7290953.1"/>
    <property type="molecule type" value="Genomic_DNA"/>
</dbReference>
<keyword evidence="1" id="KW-1133">Transmembrane helix</keyword>
<dbReference type="RefSeq" id="WP_382166157.1">
    <property type="nucleotide sequence ID" value="NZ_JBHTBR010000002.1"/>
</dbReference>
<feature type="transmembrane region" description="Helical" evidence="1">
    <location>
        <begin position="183"/>
        <end position="201"/>
    </location>
</feature>
<keyword evidence="4" id="KW-1185">Reference proteome</keyword>
<dbReference type="PROSITE" id="PS50104">
    <property type="entry name" value="TIR"/>
    <property type="match status" value="1"/>
</dbReference>
<evidence type="ECO:0000313" key="3">
    <source>
        <dbReference type="EMBL" id="MFC7290953.1"/>
    </source>
</evidence>
<feature type="domain" description="TIR" evidence="2">
    <location>
        <begin position="6"/>
        <end position="132"/>
    </location>
</feature>
<dbReference type="Pfam" id="PF13676">
    <property type="entry name" value="TIR_2"/>
    <property type="match status" value="1"/>
</dbReference>
<dbReference type="Gene3D" id="3.40.50.10140">
    <property type="entry name" value="Toll/interleukin-1 receptor homology (TIR) domain"/>
    <property type="match status" value="1"/>
</dbReference>
<keyword evidence="1" id="KW-0472">Membrane</keyword>
<dbReference type="SUPFAM" id="SSF52200">
    <property type="entry name" value="Toll/Interleukin receptor TIR domain"/>
    <property type="match status" value="1"/>
</dbReference>
<keyword evidence="3" id="KW-0675">Receptor</keyword>
<dbReference type="Proteomes" id="UP001596492">
    <property type="component" value="Unassembled WGS sequence"/>
</dbReference>
<evidence type="ECO:0000259" key="2">
    <source>
        <dbReference type="PROSITE" id="PS50104"/>
    </source>
</evidence>
<evidence type="ECO:0000256" key="1">
    <source>
        <dbReference type="SAM" id="Phobius"/>
    </source>
</evidence>
<protein>
    <submittedName>
        <fullName evidence="3">Toll/interleukin-1 receptor domain-containing protein</fullName>
    </submittedName>
</protein>
<keyword evidence="1" id="KW-0812">Transmembrane</keyword>
<dbReference type="InterPro" id="IPR000157">
    <property type="entry name" value="TIR_dom"/>
</dbReference>
<sequence>MSEYSQRYRAFISYSQKDKVFAKRLHKALESFKLPNGKRFGRIFRDDDELGGAASLSHALESAIDSSEDLIAIASPNAVKSAWVNAEVIQYKKLANPKKQVFAVIIDGVPHASNPDEECLVPALKYKVLPDGTVTDIPDEPLAPDARKDSFSKLVTRIVAGLEGVPFDSLWQRQKRRARNQKLLLGAAAIAIAAPLIAWGLTTTNALGRTTTQLASLDPTTQRENFLNGYYDKLIADQRANDTPEEFMLSRDDYDSAISILSAPDLNGDGYQDYFVKLEHIEYCGSSGCRHDLVLTTPEGYDTLHNSVGGDLHILNTSQNGMQDLGLGFGSLQGGANVYDMLRFEDGKYIQAATAICSGAVTYCGLNTIFTDDPVGEVLDMVFYADTKLLRPYVEQDEIQMAGPVYKSVLGAQNSMTNDLTLDTYDEVVGTDPSGEYSLVHIWKGTYGVRKNSDEIIKQNR</sequence>
<gene>
    <name evidence="3" type="ORF">ACFQS8_04955</name>
</gene>
<proteinExistence type="predicted"/>
<reference evidence="4" key="1">
    <citation type="journal article" date="2019" name="Int. J. Syst. Evol. Microbiol.">
        <title>The Global Catalogue of Microorganisms (GCM) 10K type strain sequencing project: providing services to taxonomists for standard genome sequencing and annotation.</title>
        <authorList>
            <consortium name="The Broad Institute Genomics Platform"/>
            <consortium name="The Broad Institute Genome Sequencing Center for Infectious Disease"/>
            <person name="Wu L."/>
            <person name="Ma J."/>
        </authorList>
    </citation>
    <scope>NUCLEOTIDE SEQUENCE [LARGE SCALE GENOMIC DNA]</scope>
    <source>
        <strain evidence="4">CCUG 51308</strain>
    </source>
</reference>
<dbReference type="InterPro" id="IPR035897">
    <property type="entry name" value="Toll_tir_struct_dom_sf"/>
</dbReference>
<evidence type="ECO:0000313" key="4">
    <source>
        <dbReference type="Proteomes" id="UP001596492"/>
    </source>
</evidence>
<accession>A0ABW2IJ44</accession>
<name>A0ABW2IJ44_9PROT</name>